<reference evidence="3 4" key="1">
    <citation type="submission" date="2016-11" db="EMBL/GenBank/DDBJ databases">
        <authorList>
            <person name="Jaros S."/>
            <person name="Januszkiewicz K."/>
            <person name="Wedrychowicz H."/>
        </authorList>
    </citation>
    <scope>NUCLEOTIDE SEQUENCE [LARGE SCALE GENOMIC DNA]</scope>
    <source>
        <strain evidence="3 4">CGMCC 1.10681</strain>
    </source>
</reference>
<evidence type="ECO:0000259" key="2">
    <source>
        <dbReference type="PROSITE" id="PS51352"/>
    </source>
</evidence>
<evidence type="ECO:0000313" key="4">
    <source>
        <dbReference type="Proteomes" id="UP000184184"/>
    </source>
</evidence>
<gene>
    <name evidence="3" type="ORF">SAMN05216179_0751</name>
</gene>
<dbReference type="PANTHER" id="PTHR42852:SF17">
    <property type="entry name" value="THIOREDOXIN-LIKE PROTEIN HI_1115"/>
    <property type="match status" value="1"/>
</dbReference>
<feature type="domain" description="Thioredoxin" evidence="2">
    <location>
        <begin position="35"/>
        <end position="172"/>
    </location>
</feature>
<proteinExistence type="predicted"/>
<dbReference type="AlphaFoldDB" id="A0A1M7KKF7"/>
<dbReference type="STRING" id="1027249.SAMN05216179_0751"/>
<dbReference type="CDD" id="cd02966">
    <property type="entry name" value="TlpA_like_family"/>
    <property type="match status" value="1"/>
</dbReference>
<sequence>MKKWIIAILLIAMMAYAVIDFLIGNQESENEEVGLDIGNVAPDFELQTLTGDTVLLSDFRGQPVMLNFWATWCPPCRAEMPDMQQFHENTDITILAINLTTTEATEKDVPDFVEEFGLEFAIPMDRENKVADLYQIRPIPTSYLIDRDGVIQFYTFGPLNYEQMMLEYNKLQ</sequence>
<dbReference type="Proteomes" id="UP000184184">
    <property type="component" value="Unassembled WGS sequence"/>
</dbReference>
<keyword evidence="4" id="KW-1185">Reference proteome</keyword>
<dbReference type="InterPro" id="IPR013766">
    <property type="entry name" value="Thioredoxin_domain"/>
</dbReference>
<dbReference type="GO" id="GO:0016491">
    <property type="term" value="F:oxidoreductase activity"/>
    <property type="evidence" value="ECO:0007669"/>
    <property type="project" value="InterPro"/>
</dbReference>
<name>A0A1M7KKF7_9BACI</name>
<organism evidence="3 4">
    <name type="scientific">Gracilibacillus kekensis</name>
    <dbReference type="NCBI Taxonomy" id="1027249"/>
    <lineage>
        <taxon>Bacteria</taxon>
        <taxon>Bacillati</taxon>
        <taxon>Bacillota</taxon>
        <taxon>Bacilli</taxon>
        <taxon>Bacillales</taxon>
        <taxon>Bacillaceae</taxon>
        <taxon>Gracilibacillus</taxon>
    </lineage>
</organism>
<dbReference type="OrthoDB" id="25753at2"/>
<dbReference type="PROSITE" id="PS00194">
    <property type="entry name" value="THIOREDOXIN_1"/>
    <property type="match status" value="1"/>
</dbReference>
<accession>A0A1M7KKF7</accession>
<protein>
    <submittedName>
        <fullName evidence="3">Peroxiredoxin</fullName>
    </submittedName>
</protein>
<dbReference type="EMBL" id="FRCZ01000001">
    <property type="protein sequence ID" value="SHM65824.1"/>
    <property type="molecule type" value="Genomic_DNA"/>
</dbReference>
<dbReference type="InterPro" id="IPR036249">
    <property type="entry name" value="Thioredoxin-like_sf"/>
</dbReference>
<dbReference type="Pfam" id="PF00578">
    <property type="entry name" value="AhpC-TSA"/>
    <property type="match status" value="1"/>
</dbReference>
<dbReference type="InterPro" id="IPR000866">
    <property type="entry name" value="AhpC/TSA"/>
</dbReference>
<dbReference type="GO" id="GO:0016209">
    <property type="term" value="F:antioxidant activity"/>
    <property type="evidence" value="ECO:0007669"/>
    <property type="project" value="InterPro"/>
</dbReference>
<dbReference type="InterPro" id="IPR050553">
    <property type="entry name" value="Thioredoxin_ResA/DsbE_sf"/>
</dbReference>
<dbReference type="PROSITE" id="PS51352">
    <property type="entry name" value="THIOREDOXIN_2"/>
    <property type="match status" value="1"/>
</dbReference>
<dbReference type="PANTHER" id="PTHR42852">
    <property type="entry name" value="THIOL:DISULFIDE INTERCHANGE PROTEIN DSBE"/>
    <property type="match status" value="1"/>
</dbReference>
<dbReference type="InterPro" id="IPR017937">
    <property type="entry name" value="Thioredoxin_CS"/>
</dbReference>
<dbReference type="Gene3D" id="3.40.30.10">
    <property type="entry name" value="Glutaredoxin"/>
    <property type="match status" value="1"/>
</dbReference>
<evidence type="ECO:0000313" key="3">
    <source>
        <dbReference type="EMBL" id="SHM65824.1"/>
    </source>
</evidence>
<dbReference type="SUPFAM" id="SSF52833">
    <property type="entry name" value="Thioredoxin-like"/>
    <property type="match status" value="1"/>
</dbReference>
<dbReference type="RefSeq" id="WP_073199747.1">
    <property type="nucleotide sequence ID" value="NZ_FRCZ01000001.1"/>
</dbReference>
<evidence type="ECO:0000256" key="1">
    <source>
        <dbReference type="ARBA" id="ARBA00023157"/>
    </source>
</evidence>
<keyword evidence="1" id="KW-1015">Disulfide bond</keyword>